<name>A0A843X0P8_COLES</name>
<dbReference type="AlphaFoldDB" id="A0A843X0P8"/>
<evidence type="ECO:0000313" key="3">
    <source>
        <dbReference type="Proteomes" id="UP000652761"/>
    </source>
</evidence>
<gene>
    <name evidence="2" type="ORF">Taro_043033</name>
</gene>
<accession>A0A843X0P8</accession>
<evidence type="ECO:0000313" key="2">
    <source>
        <dbReference type="EMBL" id="MQM10144.1"/>
    </source>
</evidence>
<dbReference type="EMBL" id="NMUH01004591">
    <property type="protein sequence ID" value="MQM10144.1"/>
    <property type="molecule type" value="Genomic_DNA"/>
</dbReference>
<evidence type="ECO:0000256" key="1">
    <source>
        <dbReference type="SAM" id="MobiDB-lite"/>
    </source>
</evidence>
<protein>
    <submittedName>
        <fullName evidence="2">Uncharacterized protein</fullName>
    </submittedName>
</protein>
<feature type="region of interest" description="Disordered" evidence="1">
    <location>
        <begin position="1"/>
        <end position="23"/>
    </location>
</feature>
<reference evidence="2" key="1">
    <citation type="submission" date="2017-07" db="EMBL/GenBank/DDBJ databases">
        <title>Taro Niue Genome Assembly and Annotation.</title>
        <authorList>
            <person name="Atibalentja N."/>
            <person name="Keating K."/>
            <person name="Fields C.J."/>
        </authorList>
    </citation>
    <scope>NUCLEOTIDE SEQUENCE</scope>
    <source>
        <strain evidence="2">Niue_2</strain>
        <tissue evidence="2">Leaf</tissue>
    </source>
</reference>
<sequence length="75" mass="8355">PISSRRRSNSAASSEEDGDGTEWETTLSSARWALDWAVLNHSMMTSLIEYHVSSVSHQSHSKMLSLTLMQYGALK</sequence>
<comment type="caution">
    <text evidence="2">The sequence shown here is derived from an EMBL/GenBank/DDBJ whole genome shotgun (WGS) entry which is preliminary data.</text>
</comment>
<dbReference type="Proteomes" id="UP000652761">
    <property type="component" value="Unassembled WGS sequence"/>
</dbReference>
<proteinExistence type="predicted"/>
<feature type="non-terminal residue" evidence="2">
    <location>
        <position position="1"/>
    </location>
</feature>
<organism evidence="2 3">
    <name type="scientific">Colocasia esculenta</name>
    <name type="common">Wild taro</name>
    <name type="synonym">Arum esculentum</name>
    <dbReference type="NCBI Taxonomy" id="4460"/>
    <lineage>
        <taxon>Eukaryota</taxon>
        <taxon>Viridiplantae</taxon>
        <taxon>Streptophyta</taxon>
        <taxon>Embryophyta</taxon>
        <taxon>Tracheophyta</taxon>
        <taxon>Spermatophyta</taxon>
        <taxon>Magnoliopsida</taxon>
        <taxon>Liliopsida</taxon>
        <taxon>Araceae</taxon>
        <taxon>Aroideae</taxon>
        <taxon>Colocasieae</taxon>
        <taxon>Colocasia</taxon>
    </lineage>
</organism>
<keyword evidence="3" id="KW-1185">Reference proteome</keyword>